<organism evidence="3 4">
    <name type="scientific">Enterococcus pallens ATCC BAA-351</name>
    <dbReference type="NCBI Taxonomy" id="1158607"/>
    <lineage>
        <taxon>Bacteria</taxon>
        <taxon>Bacillati</taxon>
        <taxon>Bacillota</taxon>
        <taxon>Bacilli</taxon>
        <taxon>Lactobacillales</taxon>
        <taxon>Enterococcaceae</taxon>
        <taxon>Enterococcus</taxon>
    </lineage>
</organism>
<feature type="transmembrane region" description="Helical" evidence="1">
    <location>
        <begin position="84"/>
        <end position="109"/>
    </location>
</feature>
<dbReference type="Pfam" id="PF14501">
    <property type="entry name" value="HATPase_c_5"/>
    <property type="match status" value="1"/>
</dbReference>
<dbReference type="PANTHER" id="PTHR40448">
    <property type="entry name" value="TWO-COMPONENT SENSOR HISTIDINE KINASE"/>
    <property type="match status" value="1"/>
</dbReference>
<protein>
    <recommendedName>
        <fullName evidence="2">Sensor histidine kinase NatK-like C-terminal domain-containing protein</fullName>
    </recommendedName>
</protein>
<evidence type="ECO:0000259" key="2">
    <source>
        <dbReference type="Pfam" id="PF14501"/>
    </source>
</evidence>
<feature type="transmembrane region" description="Helical" evidence="1">
    <location>
        <begin position="121"/>
        <end position="138"/>
    </location>
</feature>
<feature type="transmembrane region" description="Helical" evidence="1">
    <location>
        <begin position="184"/>
        <end position="205"/>
    </location>
</feature>
<name>R2Q6C4_9ENTE</name>
<dbReference type="GO" id="GO:0042802">
    <property type="term" value="F:identical protein binding"/>
    <property type="evidence" value="ECO:0007669"/>
    <property type="project" value="TreeGrafter"/>
</dbReference>
<dbReference type="SMR" id="R2Q6C4"/>
<dbReference type="SUPFAM" id="SSF55874">
    <property type="entry name" value="ATPase domain of HSP90 chaperone/DNA topoisomerase II/histidine kinase"/>
    <property type="match status" value="1"/>
</dbReference>
<evidence type="ECO:0000313" key="4">
    <source>
        <dbReference type="Proteomes" id="UP000013782"/>
    </source>
</evidence>
<comment type="caution">
    <text evidence="3">The sequence shown here is derived from an EMBL/GenBank/DDBJ whole genome shotgun (WGS) entry which is preliminary data.</text>
</comment>
<dbReference type="Proteomes" id="UP000013782">
    <property type="component" value="Unassembled WGS sequence"/>
</dbReference>
<feature type="domain" description="Sensor histidine kinase NatK-like C-terminal" evidence="2">
    <location>
        <begin position="329"/>
        <end position="429"/>
    </location>
</feature>
<feature type="transmembrane region" description="Helical" evidence="1">
    <location>
        <begin position="34"/>
        <end position="50"/>
    </location>
</feature>
<dbReference type="PATRIC" id="fig|1158607.3.peg.3339"/>
<dbReference type="Gene3D" id="3.30.565.10">
    <property type="entry name" value="Histidine kinase-like ATPase, C-terminal domain"/>
    <property type="match status" value="1"/>
</dbReference>
<keyword evidence="1" id="KW-0472">Membrane</keyword>
<dbReference type="InterPro" id="IPR036890">
    <property type="entry name" value="HATPase_C_sf"/>
</dbReference>
<proteinExistence type="predicted"/>
<dbReference type="eggNOG" id="COG3290">
    <property type="taxonomic scope" value="Bacteria"/>
</dbReference>
<keyword evidence="1" id="KW-0812">Transmembrane</keyword>
<evidence type="ECO:0000313" key="3">
    <source>
        <dbReference type="EMBL" id="EOH90813.1"/>
    </source>
</evidence>
<dbReference type="HOGENOM" id="CLU_046138_1_1_9"/>
<evidence type="ECO:0000256" key="1">
    <source>
        <dbReference type="SAM" id="Phobius"/>
    </source>
</evidence>
<feature type="transmembrane region" description="Helical" evidence="1">
    <location>
        <begin position="159"/>
        <end position="178"/>
    </location>
</feature>
<reference evidence="3 4" key="1">
    <citation type="submission" date="2013-02" db="EMBL/GenBank/DDBJ databases">
        <title>The Genome Sequence of Enterococcus pallens BAA-351.</title>
        <authorList>
            <consortium name="The Broad Institute Genome Sequencing Platform"/>
            <consortium name="The Broad Institute Genome Sequencing Center for Infectious Disease"/>
            <person name="Earl A.M."/>
            <person name="Gilmore M.S."/>
            <person name="Lebreton F."/>
            <person name="Walker B."/>
            <person name="Young S.K."/>
            <person name="Zeng Q."/>
            <person name="Gargeya S."/>
            <person name="Fitzgerald M."/>
            <person name="Haas B."/>
            <person name="Abouelleil A."/>
            <person name="Alvarado L."/>
            <person name="Arachchi H.M."/>
            <person name="Berlin A.M."/>
            <person name="Chapman S.B."/>
            <person name="Dewar J."/>
            <person name="Goldberg J."/>
            <person name="Griggs A."/>
            <person name="Gujja S."/>
            <person name="Hansen M."/>
            <person name="Howarth C."/>
            <person name="Imamovic A."/>
            <person name="Larimer J."/>
            <person name="McCowan C."/>
            <person name="Murphy C."/>
            <person name="Neiman D."/>
            <person name="Pearson M."/>
            <person name="Priest M."/>
            <person name="Roberts A."/>
            <person name="Saif S."/>
            <person name="Shea T."/>
            <person name="Sisk P."/>
            <person name="Sykes S."/>
            <person name="Wortman J."/>
            <person name="Nusbaum C."/>
            <person name="Birren B."/>
        </authorList>
    </citation>
    <scope>NUCLEOTIDE SEQUENCE [LARGE SCALE GENOMIC DNA]</scope>
    <source>
        <strain evidence="3 4">ATCC BAA-351</strain>
    </source>
</reference>
<feature type="transmembrane region" description="Helical" evidence="1">
    <location>
        <begin position="56"/>
        <end position="72"/>
    </location>
</feature>
<gene>
    <name evidence="3" type="ORF">UAU_03352</name>
</gene>
<dbReference type="EMBL" id="AJAQ01000035">
    <property type="protein sequence ID" value="EOH90813.1"/>
    <property type="molecule type" value="Genomic_DNA"/>
</dbReference>
<keyword evidence="4" id="KW-1185">Reference proteome</keyword>
<keyword evidence="1" id="KW-1133">Transmembrane helix</keyword>
<dbReference type="PANTHER" id="PTHR40448:SF1">
    <property type="entry name" value="TWO-COMPONENT SENSOR HISTIDINE KINASE"/>
    <property type="match status" value="1"/>
</dbReference>
<sequence length="433" mass="49514">MDALEYLPTYFREFIDLLLLFVLVGLCTNIRNKSFYIVLFILAFPLTLLYITDSLLTWIVLLVIFSILRRSLWKENPQLRIDDLLGFLHVFAIYGITNLFSSIIVTSIFNGLSINNEMTSPVVICFHWVCAITLGWIGRKRILSQPYTLEEKKIYTIQLGVFLAFSYLFTEILTRMQVLGVFQFVLVGFIVAQFAFTITFTFLAIKRNQKKLELQNLKEQMKMMDAYMRDVEENYQTLRKFRHDYNNLLLGLRAQPHDSDINQQYLEEMIEYSHQMMDSSVMRFSGINNLKISSVKSLMIAKLSQAEQSQLKVNFECLIPVEAVDLDEVKLIRIVGILIDNAIEAAQESQQKKLSVLIINTQEAVEFSIENSYSGNLPSLQAMNQAGFSSKGKGRGLGLANIQEILSGSPQAEMTHYASDGVFVSTLSIRKSE</sequence>
<feature type="transmembrane region" description="Helical" evidence="1">
    <location>
        <begin position="6"/>
        <end position="27"/>
    </location>
</feature>
<dbReference type="InterPro" id="IPR032834">
    <property type="entry name" value="NatK-like_C"/>
</dbReference>
<dbReference type="RefSeq" id="WP_010758329.1">
    <property type="nucleotide sequence ID" value="NZ_ASWD01000004.1"/>
</dbReference>
<dbReference type="STRING" id="160454.RV10_GL003846"/>
<dbReference type="AlphaFoldDB" id="R2Q6C4"/>
<accession>R2Q6C4</accession>